<dbReference type="RefSeq" id="WP_327967199.1">
    <property type="nucleotide sequence ID" value="NZ_JARMQG010000084.1"/>
</dbReference>
<reference evidence="2 3" key="1">
    <citation type="submission" date="2023-03" db="EMBL/GenBank/DDBJ databases">
        <title>Bacillus Genome Sequencing.</title>
        <authorList>
            <person name="Dunlap C."/>
        </authorList>
    </citation>
    <scope>NUCLEOTIDE SEQUENCE [LARGE SCALE GENOMIC DNA]</scope>
    <source>
        <strain evidence="2 3">B-14544</strain>
    </source>
</reference>
<keyword evidence="3" id="KW-1185">Reference proteome</keyword>
<evidence type="ECO:0000313" key="2">
    <source>
        <dbReference type="EMBL" id="MED3562295.1"/>
    </source>
</evidence>
<name>A0ABU6NC60_9BACI</name>
<proteinExistence type="predicted"/>
<gene>
    <name evidence="2" type="ORF">P4447_07490</name>
</gene>
<dbReference type="EMBL" id="JARMQG010000084">
    <property type="protein sequence ID" value="MED3562295.1"/>
    <property type="molecule type" value="Genomic_DNA"/>
</dbReference>
<feature type="region of interest" description="Disordered" evidence="1">
    <location>
        <begin position="90"/>
        <end position="115"/>
    </location>
</feature>
<evidence type="ECO:0000256" key="1">
    <source>
        <dbReference type="SAM" id="MobiDB-lite"/>
    </source>
</evidence>
<sequence>MIKEFKKVIKEFAELCGIEIKKMRKSRKYEDVIFVYGVNEEHFASVSLYDFLNGDHKQWKFELCKGFKKGMPRVVQTYINPEYVTETKEAEETPVIEEVSSEQKEEKKETATKERKITKQNTKQLEEFNNEVIEILEFYGAVKQNDNTYTMNSEKIGLLTIKLEKEPSKVYLIYAAFKDAEKAVKYFNIKPYNGKMNSHEYSPEPCLTFIDELLYNYNQIIGINLHDKIITNISFKEAI</sequence>
<evidence type="ECO:0000313" key="3">
    <source>
        <dbReference type="Proteomes" id="UP001330749"/>
    </source>
</evidence>
<dbReference type="Proteomes" id="UP001330749">
    <property type="component" value="Unassembled WGS sequence"/>
</dbReference>
<feature type="compositionally biased region" description="Basic and acidic residues" evidence="1">
    <location>
        <begin position="101"/>
        <end position="115"/>
    </location>
</feature>
<accession>A0ABU6NC60</accession>
<comment type="caution">
    <text evidence="2">The sequence shown here is derived from an EMBL/GenBank/DDBJ whole genome shotgun (WGS) entry which is preliminary data.</text>
</comment>
<organism evidence="2 3">
    <name type="scientific">Bacillus xiapuensis</name>
    <dbReference type="NCBI Taxonomy" id="2014075"/>
    <lineage>
        <taxon>Bacteria</taxon>
        <taxon>Bacillati</taxon>
        <taxon>Bacillota</taxon>
        <taxon>Bacilli</taxon>
        <taxon>Bacillales</taxon>
        <taxon>Bacillaceae</taxon>
        <taxon>Bacillus</taxon>
    </lineage>
</organism>
<protein>
    <submittedName>
        <fullName evidence="2">Uncharacterized protein</fullName>
    </submittedName>
</protein>